<dbReference type="EC" id="2.7.13.3" evidence="3"/>
<keyword evidence="9" id="KW-0812">Transmembrane</keyword>
<comment type="caution">
    <text evidence="12">The sequence shown here is derived from an EMBL/GenBank/DDBJ whole genome shotgun (WGS) entry which is preliminary data.</text>
</comment>
<dbReference type="SUPFAM" id="SSF47384">
    <property type="entry name" value="Homodimeric domain of signal transducing histidine kinase"/>
    <property type="match status" value="1"/>
</dbReference>
<sequence>MITMLAVMLAEVLIFVPSIANFRESWLEAKLETAAVAGVASEGGDAPIGAALEADQGASLLVALDAMLVAIVEGGASRLIARADTIDVAGLQIDLADRNPVPMVLGAFDTLLFGSDRTMRVYGPVGDGTLVAEVVMSERPLRRDMLIYSRNILFLSLAIASFAALLVYAAISYYLVRPIQAMTGAMIRFGQNPADPSRIIQPSGRGDEIGTAEAELAVMQARLAGTLREQRHLADLGLAVAKINHDLRNILASAQMVSDRLADVPDPRVQKVVPPLVRSLDRALSYTQSVLSYGRAIESPPAKRAVRLARLVDDVFEVVAPPEGGPIELVNAIPDTLEIAVDPGQFHRVLVNLCRNAVQALEGDAADLPSLVRRVTVGARPEPQDEVLISVEDTGPGLPARARENLFKAFQGSARTGGTGLGLAIVAEIVQAHGGRIALAERRLPGTRFEIHLPARADELAGEDRPG</sequence>
<keyword evidence="6" id="KW-0547">Nucleotide-binding</keyword>
<dbReference type="PROSITE" id="PS50109">
    <property type="entry name" value="HIS_KIN"/>
    <property type="match status" value="1"/>
</dbReference>
<dbReference type="EMBL" id="JACIEM010000002">
    <property type="protein sequence ID" value="MBB4002775.1"/>
    <property type="molecule type" value="Genomic_DNA"/>
</dbReference>
<evidence type="ECO:0000259" key="11">
    <source>
        <dbReference type="PROSITE" id="PS50885"/>
    </source>
</evidence>
<accession>A0A7W6MP98</accession>
<evidence type="ECO:0000256" key="9">
    <source>
        <dbReference type="SAM" id="Phobius"/>
    </source>
</evidence>
<comment type="subcellular location">
    <subcellularLocation>
        <location evidence="2">Membrane</location>
    </subcellularLocation>
</comment>
<dbReference type="Gene3D" id="6.10.340.10">
    <property type="match status" value="1"/>
</dbReference>
<dbReference type="InterPro" id="IPR036890">
    <property type="entry name" value="HATPase_C_sf"/>
</dbReference>
<reference evidence="12 13" key="1">
    <citation type="submission" date="2020-08" db="EMBL/GenBank/DDBJ databases">
        <title>Genomic Encyclopedia of Type Strains, Phase IV (KMG-IV): sequencing the most valuable type-strain genomes for metagenomic binning, comparative biology and taxonomic classification.</title>
        <authorList>
            <person name="Goeker M."/>
        </authorList>
    </citation>
    <scope>NUCLEOTIDE SEQUENCE [LARGE SCALE GENOMIC DNA]</scope>
    <source>
        <strain evidence="12 13">DSM 103570</strain>
    </source>
</reference>
<feature type="domain" description="Histidine kinase" evidence="10">
    <location>
        <begin position="242"/>
        <end position="457"/>
    </location>
</feature>
<dbReference type="InterPro" id="IPR005467">
    <property type="entry name" value="His_kinase_dom"/>
</dbReference>
<evidence type="ECO:0000256" key="5">
    <source>
        <dbReference type="ARBA" id="ARBA00022679"/>
    </source>
</evidence>
<dbReference type="GO" id="GO:0016020">
    <property type="term" value="C:membrane"/>
    <property type="evidence" value="ECO:0007669"/>
    <property type="project" value="UniProtKB-SubCell"/>
</dbReference>
<evidence type="ECO:0000256" key="8">
    <source>
        <dbReference type="ARBA" id="ARBA00022840"/>
    </source>
</evidence>
<dbReference type="InterPro" id="IPR003660">
    <property type="entry name" value="HAMP_dom"/>
</dbReference>
<protein>
    <recommendedName>
        <fullName evidence="3">histidine kinase</fullName>
        <ecNumber evidence="3">2.7.13.3</ecNumber>
    </recommendedName>
</protein>
<keyword evidence="7 12" id="KW-0418">Kinase</keyword>
<gene>
    <name evidence="12" type="ORF">GGR03_001850</name>
</gene>
<dbReference type="InterPro" id="IPR050980">
    <property type="entry name" value="2C_sensor_his_kinase"/>
</dbReference>
<dbReference type="InterPro" id="IPR004358">
    <property type="entry name" value="Sig_transdc_His_kin-like_C"/>
</dbReference>
<evidence type="ECO:0000313" key="13">
    <source>
        <dbReference type="Proteomes" id="UP000588647"/>
    </source>
</evidence>
<evidence type="ECO:0000256" key="4">
    <source>
        <dbReference type="ARBA" id="ARBA00022553"/>
    </source>
</evidence>
<evidence type="ECO:0000256" key="3">
    <source>
        <dbReference type="ARBA" id="ARBA00012438"/>
    </source>
</evidence>
<dbReference type="Gene3D" id="3.30.565.10">
    <property type="entry name" value="Histidine kinase-like ATPase, C-terminal domain"/>
    <property type="match status" value="1"/>
</dbReference>
<dbReference type="Pfam" id="PF02518">
    <property type="entry name" value="HATPase_c"/>
    <property type="match status" value="1"/>
</dbReference>
<dbReference type="GO" id="GO:0005524">
    <property type="term" value="F:ATP binding"/>
    <property type="evidence" value="ECO:0007669"/>
    <property type="project" value="UniProtKB-KW"/>
</dbReference>
<dbReference type="GO" id="GO:0000155">
    <property type="term" value="F:phosphorelay sensor kinase activity"/>
    <property type="evidence" value="ECO:0007669"/>
    <property type="project" value="InterPro"/>
</dbReference>
<dbReference type="CDD" id="cd00075">
    <property type="entry name" value="HATPase"/>
    <property type="match status" value="1"/>
</dbReference>
<dbReference type="AlphaFoldDB" id="A0A7W6MP98"/>
<keyword evidence="4" id="KW-0597">Phosphoprotein</keyword>
<keyword evidence="5" id="KW-0808">Transferase</keyword>
<dbReference type="PANTHER" id="PTHR44936:SF10">
    <property type="entry name" value="SENSOR PROTEIN RSTB"/>
    <property type="match status" value="1"/>
</dbReference>
<name>A0A7W6MP98_9HYPH</name>
<keyword evidence="13" id="KW-1185">Reference proteome</keyword>
<dbReference type="PRINTS" id="PR00344">
    <property type="entry name" value="BCTRLSENSOR"/>
</dbReference>
<dbReference type="SMART" id="SM00387">
    <property type="entry name" value="HATPase_c"/>
    <property type="match status" value="1"/>
</dbReference>
<dbReference type="SUPFAM" id="SSF55874">
    <property type="entry name" value="ATPase domain of HSP90 chaperone/DNA topoisomerase II/histidine kinase"/>
    <property type="match status" value="1"/>
</dbReference>
<evidence type="ECO:0000313" key="12">
    <source>
        <dbReference type="EMBL" id="MBB4002775.1"/>
    </source>
</evidence>
<feature type="transmembrane region" description="Helical" evidence="9">
    <location>
        <begin position="152"/>
        <end position="176"/>
    </location>
</feature>
<keyword evidence="8" id="KW-0067">ATP-binding</keyword>
<dbReference type="InterPro" id="IPR003594">
    <property type="entry name" value="HATPase_dom"/>
</dbReference>
<keyword evidence="9" id="KW-0472">Membrane</keyword>
<evidence type="ECO:0000256" key="1">
    <source>
        <dbReference type="ARBA" id="ARBA00000085"/>
    </source>
</evidence>
<evidence type="ECO:0000256" key="7">
    <source>
        <dbReference type="ARBA" id="ARBA00022777"/>
    </source>
</evidence>
<feature type="domain" description="HAMP" evidence="11">
    <location>
        <begin position="173"/>
        <end position="228"/>
    </location>
</feature>
<dbReference type="InterPro" id="IPR036097">
    <property type="entry name" value="HisK_dim/P_sf"/>
</dbReference>
<dbReference type="Proteomes" id="UP000588647">
    <property type="component" value="Unassembled WGS sequence"/>
</dbReference>
<dbReference type="PANTHER" id="PTHR44936">
    <property type="entry name" value="SENSOR PROTEIN CREC"/>
    <property type="match status" value="1"/>
</dbReference>
<evidence type="ECO:0000256" key="2">
    <source>
        <dbReference type="ARBA" id="ARBA00004370"/>
    </source>
</evidence>
<dbReference type="PROSITE" id="PS50885">
    <property type="entry name" value="HAMP"/>
    <property type="match status" value="1"/>
</dbReference>
<proteinExistence type="predicted"/>
<organism evidence="12 13">
    <name type="scientific">Aurantimonas endophytica</name>
    <dbReference type="NCBI Taxonomy" id="1522175"/>
    <lineage>
        <taxon>Bacteria</taxon>
        <taxon>Pseudomonadati</taxon>
        <taxon>Pseudomonadota</taxon>
        <taxon>Alphaproteobacteria</taxon>
        <taxon>Hyphomicrobiales</taxon>
        <taxon>Aurantimonadaceae</taxon>
        <taxon>Aurantimonas</taxon>
    </lineage>
</organism>
<comment type="catalytic activity">
    <reaction evidence="1">
        <text>ATP + protein L-histidine = ADP + protein N-phospho-L-histidine.</text>
        <dbReference type="EC" id="2.7.13.3"/>
    </reaction>
</comment>
<evidence type="ECO:0000259" key="10">
    <source>
        <dbReference type="PROSITE" id="PS50109"/>
    </source>
</evidence>
<keyword evidence="9" id="KW-1133">Transmembrane helix</keyword>
<evidence type="ECO:0000256" key="6">
    <source>
        <dbReference type="ARBA" id="ARBA00022741"/>
    </source>
</evidence>